<evidence type="ECO:0000313" key="3">
    <source>
        <dbReference type="Proteomes" id="UP001494588"/>
    </source>
</evidence>
<dbReference type="PANTHER" id="PTHR43316">
    <property type="entry name" value="HYDROLASE, HALOACID DELAHOGENASE-RELATED"/>
    <property type="match status" value="1"/>
</dbReference>
<dbReference type="PRINTS" id="PR00413">
    <property type="entry name" value="HADHALOGNASE"/>
</dbReference>
<name>A0ABU9Q7S8_9BURK</name>
<dbReference type="SUPFAM" id="SSF56784">
    <property type="entry name" value="HAD-like"/>
    <property type="match status" value="1"/>
</dbReference>
<sequence>MTTANVKAFVFDVFGTVVDWRSGVAREAAAFLQRHGRSAQDADAFADAWRARYQPAMQRVRSGERPFMKLDTLHRENLEEVLSEFGIDRAQVPAAELDELNLAWHRLDPWPDSVEGLTRLKSRHIIAPLSNGNVKLMIDMAKHGGLPWDAILGAEVAQAYKPTPEAYLRTLDVLMLSRAEVCMVAAHNSDLAAAQKCGLRTAFIPRLQEHGAAQTTDLKPDGNWDWVARDLVDLAKQHNV</sequence>
<dbReference type="InterPro" id="IPR051540">
    <property type="entry name" value="S-2-haloacid_dehalogenase"/>
</dbReference>
<keyword evidence="3" id="KW-1185">Reference proteome</keyword>
<dbReference type="Gene3D" id="1.10.150.750">
    <property type="match status" value="1"/>
</dbReference>
<protein>
    <submittedName>
        <fullName evidence="2">Haloacid dehalogenase type II</fullName>
    </submittedName>
</protein>
<reference evidence="2 3" key="1">
    <citation type="submission" date="2024-01" db="EMBL/GenBank/DDBJ databases">
        <title>The diversity of rhizobia nodulating Mimosa spp. in eleven states of Brazil covering several biomes is determined by host plant, location, and edaphic factors.</title>
        <authorList>
            <person name="Rouws L."/>
            <person name="Barauna A."/>
            <person name="Beukes C."/>
            <person name="De Faria S.M."/>
            <person name="Gross E."/>
            <person name="Dos Reis Junior F.B."/>
            <person name="Simon M."/>
            <person name="Maluk M."/>
            <person name="Odee D.W."/>
            <person name="Kenicer G."/>
            <person name="Young J.P.W."/>
            <person name="Reis V.M."/>
            <person name="Zilli J."/>
            <person name="James E.K."/>
        </authorList>
    </citation>
    <scope>NUCLEOTIDE SEQUENCE [LARGE SCALE GENOMIC DNA]</scope>
    <source>
        <strain evidence="2 3">JPY77</strain>
    </source>
</reference>
<dbReference type="InterPro" id="IPR006328">
    <property type="entry name" value="2-HAD"/>
</dbReference>
<dbReference type="Pfam" id="PF00702">
    <property type="entry name" value="Hydrolase"/>
    <property type="match status" value="1"/>
</dbReference>
<evidence type="ECO:0000313" key="2">
    <source>
        <dbReference type="EMBL" id="MEM5285423.1"/>
    </source>
</evidence>
<accession>A0ABU9Q7S8</accession>
<comment type="caution">
    <text evidence="2">The sequence shown here is derived from an EMBL/GenBank/DDBJ whole genome shotgun (WGS) entry which is preliminary data.</text>
</comment>
<dbReference type="NCBIfam" id="TIGR01428">
    <property type="entry name" value="HAD_type_II"/>
    <property type="match status" value="1"/>
</dbReference>
<dbReference type="SFLD" id="SFLDS00003">
    <property type="entry name" value="Haloacid_Dehalogenase"/>
    <property type="match status" value="1"/>
</dbReference>
<dbReference type="SFLD" id="SFLDG01129">
    <property type="entry name" value="C1.5:_HAD__Beta-PGM__Phosphata"/>
    <property type="match status" value="1"/>
</dbReference>
<dbReference type="InterPro" id="IPR006439">
    <property type="entry name" value="HAD-SF_hydro_IA"/>
</dbReference>
<dbReference type="PANTHER" id="PTHR43316:SF3">
    <property type="entry name" value="HALOACID DEHALOGENASE, TYPE II (AFU_ORTHOLOGUE AFUA_2G07750)-RELATED"/>
    <property type="match status" value="1"/>
</dbReference>
<dbReference type="Proteomes" id="UP001494588">
    <property type="component" value="Unassembled WGS sequence"/>
</dbReference>
<organism evidence="2 3">
    <name type="scientific">Paraburkholderia sabiae</name>
    <dbReference type="NCBI Taxonomy" id="273251"/>
    <lineage>
        <taxon>Bacteria</taxon>
        <taxon>Pseudomonadati</taxon>
        <taxon>Pseudomonadota</taxon>
        <taxon>Betaproteobacteria</taxon>
        <taxon>Burkholderiales</taxon>
        <taxon>Burkholderiaceae</taxon>
        <taxon>Paraburkholderia</taxon>
    </lineage>
</organism>
<keyword evidence="1" id="KW-0378">Hydrolase</keyword>
<proteinExistence type="predicted"/>
<dbReference type="CDD" id="cd02588">
    <property type="entry name" value="HAD_L2-DEX"/>
    <property type="match status" value="1"/>
</dbReference>
<gene>
    <name evidence="2" type="ORF">V4C55_06880</name>
</gene>
<dbReference type="InterPro" id="IPR036412">
    <property type="entry name" value="HAD-like_sf"/>
</dbReference>
<dbReference type="Gene3D" id="3.40.50.1000">
    <property type="entry name" value="HAD superfamily/HAD-like"/>
    <property type="match status" value="1"/>
</dbReference>
<evidence type="ECO:0000256" key="1">
    <source>
        <dbReference type="ARBA" id="ARBA00022801"/>
    </source>
</evidence>
<dbReference type="EMBL" id="JAZHGC010000005">
    <property type="protein sequence ID" value="MEM5285423.1"/>
    <property type="molecule type" value="Genomic_DNA"/>
</dbReference>
<dbReference type="RefSeq" id="WP_201649741.1">
    <property type="nucleotide sequence ID" value="NZ_CAJHCS010000006.1"/>
</dbReference>
<dbReference type="InterPro" id="IPR023214">
    <property type="entry name" value="HAD_sf"/>
</dbReference>
<dbReference type="NCBIfam" id="TIGR01493">
    <property type="entry name" value="HAD-SF-IA-v2"/>
    <property type="match status" value="1"/>
</dbReference>